<evidence type="ECO:0008006" key="4">
    <source>
        <dbReference type="Google" id="ProtNLM"/>
    </source>
</evidence>
<dbReference type="Proteomes" id="UP000604383">
    <property type="component" value="Unassembled WGS sequence"/>
</dbReference>
<dbReference type="RefSeq" id="WP_008818031.1">
    <property type="nucleotide sequence ID" value="NZ_AP025565.1"/>
</dbReference>
<organism evidence="1 3">
    <name type="scientific">Clostridium innocuum</name>
    <dbReference type="NCBI Taxonomy" id="1522"/>
    <lineage>
        <taxon>Bacteria</taxon>
        <taxon>Bacillati</taxon>
        <taxon>Bacillota</taxon>
        <taxon>Clostridia</taxon>
        <taxon>Eubacteriales</taxon>
        <taxon>Clostridiaceae</taxon>
        <taxon>Clostridium</taxon>
    </lineage>
</organism>
<evidence type="ECO:0000313" key="3">
    <source>
        <dbReference type="Proteomes" id="UP001203972"/>
    </source>
</evidence>
<dbReference type="AlphaFoldDB" id="A0AAP2USA2"/>
<evidence type="ECO:0000313" key="2">
    <source>
        <dbReference type="EMBL" id="MZH54463.1"/>
    </source>
</evidence>
<gene>
    <name evidence="2" type="ORF">GT664_01545</name>
    <name evidence="1" type="ORF">MKC95_22695</name>
</gene>
<name>A0AAP2USA2_CLOIN</name>
<comment type="caution">
    <text evidence="1">The sequence shown here is derived from an EMBL/GenBank/DDBJ whole genome shotgun (WGS) entry which is preliminary data.</text>
</comment>
<dbReference type="Proteomes" id="UP001203972">
    <property type="component" value="Unassembled WGS sequence"/>
</dbReference>
<evidence type="ECO:0000313" key="1">
    <source>
        <dbReference type="EMBL" id="MCR0235573.1"/>
    </source>
</evidence>
<proteinExistence type="predicted"/>
<reference evidence="1" key="2">
    <citation type="journal article" date="2022" name="Clin. Infect. Dis.">
        <title>Association between Clostridium innocuum and antibiotic-associated diarrhea in adults and children: A cross-sectional study and comparative genomics analysis.</title>
        <authorList>
            <person name="Cherny K.E."/>
            <person name="Muscat E.B."/>
            <person name="Balaji A."/>
            <person name="Mukherjee J."/>
            <person name="Ozer E.A."/>
            <person name="Angarone M.P."/>
            <person name="Hauser A.R."/>
            <person name="Sichel J.S."/>
            <person name="Amponsah E."/>
            <person name="Kociolek L.K."/>
        </authorList>
    </citation>
    <scope>NUCLEOTIDE SEQUENCE</scope>
    <source>
        <strain evidence="1">NU1-AC-029v</strain>
    </source>
</reference>
<protein>
    <recommendedName>
        <fullName evidence="4">Phage tail protein</fullName>
    </recommendedName>
</protein>
<dbReference type="NCBIfam" id="NF047353">
    <property type="entry name" value="tube_lmo2291"/>
    <property type="match status" value="1"/>
</dbReference>
<dbReference type="EMBL" id="WWTN01000002">
    <property type="protein sequence ID" value="MZH54463.1"/>
    <property type="molecule type" value="Genomic_DNA"/>
</dbReference>
<dbReference type="EMBL" id="JAKTMA010000083">
    <property type="protein sequence ID" value="MCR0235573.1"/>
    <property type="molecule type" value="Genomic_DNA"/>
</dbReference>
<reference evidence="2" key="1">
    <citation type="journal article" date="2019" name="Nat. Med.">
        <title>A library of human gut bacterial isolates paired with longitudinal multiomics data enables mechanistic microbiome research.</title>
        <authorList>
            <person name="Poyet M."/>
            <person name="Groussin M."/>
            <person name="Gibbons S.M."/>
            <person name="Avila-Pacheco J."/>
            <person name="Jiang X."/>
            <person name="Kearney S.M."/>
            <person name="Perrotta A.R."/>
            <person name="Berdy B."/>
            <person name="Zhao S."/>
            <person name="Lieberman T.D."/>
            <person name="Swanson P.K."/>
            <person name="Smith M."/>
            <person name="Roesemann S."/>
            <person name="Alexander J.E."/>
            <person name="Rich S.A."/>
            <person name="Livny J."/>
            <person name="Vlamakis H."/>
            <person name="Clish C."/>
            <person name="Bullock K."/>
            <person name="Deik A."/>
            <person name="Scott J."/>
            <person name="Pierce K.A."/>
            <person name="Xavier R.J."/>
            <person name="Alm E.J."/>
        </authorList>
    </citation>
    <scope>NUCLEOTIDE SEQUENCE</scope>
    <source>
        <strain evidence="2">BIOML-A12</strain>
    </source>
</reference>
<accession>A0AAP2USA2</accession>
<sequence length="156" mass="16338">MAKVTTGVYPVFDIVFSIGTKGLASSEDDMASIKDMESFSLSVESNVEKWSPMDQGGWGRALATAKAVTVSLKGKRSVGDKGNDYVYTVLWKDGLDCSTKYSIEFPDGSSITGNCVLDVKAAPGGDSTNVAALELDIIFDGKPTFVPAPATPEGGA</sequence>